<protein>
    <recommendedName>
        <fullName evidence="3">Nidogen G2 beta-barrel domain-containing protein</fullName>
    </recommendedName>
</protein>
<sequence>SGHKLKHRRFPLNMRKHFVTVRVTEHWHRLPREAVDSPSLEIFKSRLDVVLGQL</sequence>
<keyword evidence="2" id="KW-1185">Reference proteome</keyword>
<dbReference type="AlphaFoldDB" id="A0A091L783"/>
<feature type="non-terminal residue" evidence="1">
    <location>
        <position position="1"/>
    </location>
</feature>
<dbReference type="Proteomes" id="UP000053745">
    <property type="component" value="Unassembled WGS sequence"/>
</dbReference>
<evidence type="ECO:0000313" key="1">
    <source>
        <dbReference type="EMBL" id="KFP51113.1"/>
    </source>
</evidence>
<gene>
    <name evidence="1" type="ORF">N323_02243</name>
</gene>
<dbReference type="EMBL" id="KL300000">
    <property type="protein sequence ID" value="KFP51113.1"/>
    <property type="molecule type" value="Genomic_DNA"/>
</dbReference>
<proteinExistence type="predicted"/>
<feature type="non-terminal residue" evidence="1">
    <location>
        <position position="54"/>
    </location>
</feature>
<name>A0A091L783_CATAU</name>
<evidence type="ECO:0000313" key="2">
    <source>
        <dbReference type="Proteomes" id="UP000053745"/>
    </source>
</evidence>
<organism evidence="1 2">
    <name type="scientific">Cathartes aura</name>
    <name type="common">Turkey vulture</name>
    <name type="synonym">Vultur aura</name>
    <dbReference type="NCBI Taxonomy" id="43455"/>
    <lineage>
        <taxon>Eukaryota</taxon>
        <taxon>Metazoa</taxon>
        <taxon>Chordata</taxon>
        <taxon>Craniata</taxon>
        <taxon>Vertebrata</taxon>
        <taxon>Euteleostomi</taxon>
        <taxon>Archelosauria</taxon>
        <taxon>Archosauria</taxon>
        <taxon>Dinosauria</taxon>
        <taxon>Saurischia</taxon>
        <taxon>Theropoda</taxon>
        <taxon>Coelurosauria</taxon>
        <taxon>Aves</taxon>
        <taxon>Neognathae</taxon>
        <taxon>Neoaves</taxon>
        <taxon>Telluraves</taxon>
        <taxon>Accipitrimorphae</taxon>
        <taxon>Accipitriformes</taxon>
        <taxon>Cathartidae</taxon>
        <taxon>Cathartes</taxon>
    </lineage>
</organism>
<dbReference type="OrthoDB" id="9343979at2759"/>
<accession>A0A091L783</accession>
<reference evidence="1 2" key="1">
    <citation type="submission" date="2014-04" db="EMBL/GenBank/DDBJ databases">
        <title>Genome evolution of avian class.</title>
        <authorList>
            <person name="Zhang G."/>
            <person name="Li C."/>
        </authorList>
    </citation>
    <scope>NUCLEOTIDE SEQUENCE [LARGE SCALE GENOMIC DNA]</scope>
    <source>
        <strain evidence="1">BGI_N323</strain>
    </source>
</reference>
<evidence type="ECO:0008006" key="3">
    <source>
        <dbReference type="Google" id="ProtNLM"/>
    </source>
</evidence>